<dbReference type="Pfam" id="PF00583">
    <property type="entry name" value="Acetyltransf_1"/>
    <property type="match status" value="1"/>
</dbReference>
<comment type="caution">
    <text evidence="2">The sequence shown here is derived from an EMBL/GenBank/DDBJ whole genome shotgun (WGS) entry which is preliminary data.</text>
</comment>
<accession>A0ABS2AL88</accession>
<proteinExistence type="predicted"/>
<dbReference type="PROSITE" id="PS51186">
    <property type="entry name" value="GNAT"/>
    <property type="match status" value="1"/>
</dbReference>
<protein>
    <submittedName>
        <fullName evidence="2">GNAT family N-acetyltransferase</fullName>
    </submittedName>
</protein>
<sequence length="262" mass="27519">MGSLVRHRLGTADLGRALRPLAEWMPVDAPGGGVHPGDLGWQTRFDGAEFLLWTVDDEPVAAGYSDGGVLRVTAAPGADRQALAADLAEGDDRAVDGVPMPGWGRDEERWSVMSWAPRAVESRAEAVDYASAGDRVLVQRASFANSIFTLDKWQRMHASPAAGLAVEMLVRTPSGEPAAAATGWFAGVGRCGLLEPVGTHEDHRGHGYGRDVVRGVCAALAGRGASAVAVVTPSANVGAVALYKSAGFTVLRENQDWLRPAA</sequence>
<dbReference type="EMBL" id="JAENHP010000015">
    <property type="protein sequence ID" value="MBM2620622.1"/>
    <property type="molecule type" value="Genomic_DNA"/>
</dbReference>
<dbReference type="SUPFAM" id="SSF55729">
    <property type="entry name" value="Acyl-CoA N-acyltransferases (Nat)"/>
    <property type="match status" value="1"/>
</dbReference>
<organism evidence="2 3">
    <name type="scientific">Paractinoplanes ovalisporus</name>
    <dbReference type="NCBI Taxonomy" id="2810368"/>
    <lineage>
        <taxon>Bacteria</taxon>
        <taxon>Bacillati</taxon>
        <taxon>Actinomycetota</taxon>
        <taxon>Actinomycetes</taxon>
        <taxon>Micromonosporales</taxon>
        <taxon>Micromonosporaceae</taxon>
        <taxon>Paractinoplanes</taxon>
    </lineage>
</organism>
<dbReference type="InterPro" id="IPR000182">
    <property type="entry name" value="GNAT_dom"/>
</dbReference>
<name>A0ABS2AL88_9ACTN</name>
<dbReference type="InterPro" id="IPR016181">
    <property type="entry name" value="Acyl_CoA_acyltransferase"/>
</dbReference>
<evidence type="ECO:0000313" key="3">
    <source>
        <dbReference type="Proteomes" id="UP000632138"/>
    </source>
</evidence>
<dbReference type="Gene3D" id="3.40.630.30">
    <property type="match status" value="1"/>
</dbReference>
<reference evidence="2 3" key="1">
    <citation type="submission" date="2021-01" db="EMBL/GenBank/DDBJ databases">
        <title>Actinoplanes sp. nov. LDG1-06 isolated from lichen.</title>
        <authorList>
            <person name="Saeng-In P."/>
            <person name="Phongsopitanun W."/>
            <person name="Kanchanasin P."/>
            <person name="Yuki M."/>
            <person name="Kudo T."/>
            <person name="Ohkuma M."/>
            <person name="Tanasupawat S."/>
        </authorList>
    </citation>
    <scope>NUCLEOTIDE SEQUENCE [LARGE SCALE GENOMIC DNA]</scope>
    <source>
        <strain evidence="2 3">LDG1-06</strain>
    </source>
</reference>
<dbReference type="Proteomes" id="UP000632138">
    <property type="component" value="Unassembled WGS sequence"/>
</dbReference>
<gene>
    <name evidence="2" type="ORF">JIG36_34490</name>
</gene>
<feature type="domain" description="N-acetyltransferase" evidence="1">
    <location>
        <begin position="127"/>
        <end position="262"/>
    </location>
</feature>
<dbReference type="CDD" id="cd04301">
    <property type="entry name" value="NAT_SF"/>
    <property type="match status" value="1"/>
</dbReference>
<evidence type="ECO:0000313" key="2">
    <source>
        <dbReference type="EMBL" id="MBM2620622.1"/>
    </source>
</evidence>
<keyword evidence="3" id="KW-1185">Reference proteome</keyword>
<evidence type="ECO:0000259" key="1">
    <source>
        <dbReference type="PROSITE" id="PS51186"/>
    </source>
</evidence>